<feature type="compositionally biased region" description="Low complexity" evidence="2">
    <location>
        <begin position="131"/>
        <end position="163"/>
    </location>
</feature>
<dbReference type="Proteomes" id="UP000501690">
    <property type="component" value="Linkage Group LG1"/>
</dbReference>
<evidence type="ECO:0000313" key="3">
    <source>
        <dbReference type="EMBL" id="QCD78686.1"/>
    </source>
</evidence>
<evidence type="ECO:0000256" key="1">
    <source>
        <dbReference type="SAM" id="Coils"/>
    </source>
</evidence>
<evidence type="ECO:0000313" key="4">
    <source>
        <dbReference type="Proteomes" id="UP000501690"/>
    </source>
</evidence>
<keyword evidence="4" id="KW-1185">Reference proteome</keyword>
<dbReference type="EMBL" id="CP039345">
    <property type="protein sequence ID" value="QCD78686.1"/>
    <property type="molecule type" value="Genomic_DNA"/>
</dbReference>
<feature type="region of interest" description="Disordered" evidence="2">
    <location>
        <begin position="122"/>
        <end position="194"/>
    </location>
</feature>
<accession>A0A4D6KKY4</accession>
<evidence type="ECO:0000256" key="2">
    <source>
        <dbReference type="SAM" id="MobiDB-lite"/>
    </source>
</evidence>
<reference evidence="3 4" key="1">
    <citation type="submission" date="2019-04" db="EMBL/GenBank/DDBJ databases">
        <title>An improved genome assembly and genetic linkage map for asparagus bean, Vigna unguiculata ssp. sesquipedialis.</title>
        <authorList>
            <person name="Xia Q."/>
            <person name="Zhang R."/>
            <person name="Dong Y."/>
        </authorList>
    </citation>
    <scope>NUCLEOTIDE SEQUENCE [LARGE SCALE GENOMIC DNA]</scope>
    <source>
        <tissue evidence="3">Leaf</tissue>
    </source>
</reference>
<proteinExistence type="predicted"/>
<feature type="coiled-coil region" evidence="1">
    <location>
        <begin position="364"/>
        <end position="391"/>
    </location>
</feature>
<organism evidence="3 4">
    <name type="scientific">Vigna unguiculata</name>
    <name type="common">Cowpea</name>
    <dbReference type="NCBI Taxonomy" id="3917"/>
    <lineage>
        <taxon>Eukaryota</taxon>
        <taxon>Viridiplantae</taxon>
        <taxon>Streptophyta</taxon>
        <taxon>Embryophyta</taxon>
        <taxon>Tracheophyta</taxon>
        <taxon>Spermatophyta</taxon>
        <taxon>Magnoliopsida</taxon>
        <taxon>eudicotyledons</taxon>
        <taxon>Gunneridae</taxon>
        <taxon>Pentapetalae</taxon>
        <taxon>rosids</taxon>
        <taxon>fabids</taxon>
        <taxon>Fabales</taxon>
        <taxon>Fabaceae</taxon>
        <taxon>Papilionoideae</taxon>
        <taxon>50 kb inversion clade</taxon>
        <taxon>NPAAA clade</taxon>
        <taxon>indigoferoid/millettioid clade</taxon>
        <taxon>Phaseoleae</taxon>
        <taxon>Vigna</taxon>
    </lineage>
</organism>
<dbReference type="AlphaFoldDB" id="A0A4D6KKY4"/>
<gene>
    <name evidence="3" type="ORF">DEO72_LG1g2322</name>
</gene>
<sequence>MSSISDSYSLSSPSSGSDRSGEDGSSQSTSSERGQLGGEGTNPMESTTEVREDPPEDLAESNWPVKAGYEWVVGDMQTQYSLFWWSLLLRRAWPCGFISPPRCSTPVLQPLTVMNSVKDKVLRGGSRKGMSSISDSYSLSSPSSGSDRSGEDGSSQSTSSERGQLGGEGTNPMESTTEVREDPPEDLAESNWPFNDKMPTKGLVRVYNSVHPIVDIEGHMAQMGKKNLNLFQNLCMEKAAKAKASGSTKVPNLQEPLVEFHVHGGSNRKAELPARLVGLIELLEIVVRRDIEINLFETLVNSIDSMEPNALVKAIVEFSSNTLILGRRVDKHAKEKGTWKKAREEWLEEKTRLGTWKVRCLDSENKLKGRIAELEADYDEVKEKNGGLELELEYLKGCIIQEHINGFKKCLRQATFFYKDIDVSDSKFNVNKNVVDGALVSEVGSSPEEETDKVAEGPNAKLTMLWRRRMLMRKRLRTYVLGFIFDFKPKSVIIHTLL</sequence>
<name>A0A4D6KKY4_VIGUN</name>
<keyword evidence="1" id="KW-0175">Coiled coil</keyword>
<protein>
    <submittedName>
        <fullName evidence="3">Uncharacterized protein</fullName>
    </submittedName>
</protein>
<feature type="region of interest" description="Disordered" evidence="2">
    <location>
        <begin position="1"/>
        <end position="61"/>
    </location>
</feature>
<feature type="compositionally biased region" description="Low complexity" evidence="2">
    <location>
        <begin position="1"/>
        <end position="34"/>
    </location>
</feature>